<feature type="transmembrane region" description="Helical" evidence="20">
    <location>
        <begin position="161"/>
        <end position="178"/>
    </location>
</feature>
<evidence type="ECO:0000259" key="22">
    <source>
        <dbReference type="PROSITE" id="PS51003"/>
    </source>
</evidence>
<evidence type="ECO:0000256" key="1">
    <source>
        <dbReference type="ARBA" id="ARBA00002566"/>
    </source>
</evidence>
<feature type="transmembrane region" description="Helical" evidence="20">
    <location>
        <begin position="184"/>
        <end position="204"/>
    </location>
</feature>
<evidence type="ECO:0000256" key="15">
    <source>
        <dbReference type="ARBA" id="ARBA00023136"/>
    </source>
</evidence>
<name>A0A183B4I8_9TREM</name>
<dbReference type="AlphaFoldDB" id="A0A183B4I8"/>
<dbReference type="InterPro" id="IPR016174">
    <property type="entry name" value="Di-haem_cyt_TM"/>
</dbReference>
<feature type="domain" description="Cytochrome b/b6 C-terminal region profile" evidence="22">
    <location>
        <begin position="93"/>
        <end position="232"/>
    </location>
</feature>
<dbReference type="PANTHER" id="PTHR19271:SF16">
    <property type="entry name" value="CYTOCHROME B"/>
    <property type="match status" value="1"/>
</dbReference>
<keyword evidence="9" id="KW-0999">Mitochondrion inner membrane</keyword>
<keyword evidence="10" id="KW-0249">Electron transport</keyword>
<dbReference type="GO" id="GO:0016491">
    <property type="term" value="F:oxidoreductase activity"/>
    <property type="evidence" value="ECO:0007669"/>
    <property type="project" value="UniProtKB-UniRule"/>
</dbReference>
<dbReference type="SUPFAM" id="SSF81648">
    <property type="entry name" value="a domain/subunit of cytochrome bc1 complex (Ubiquinol-cytochrome c reductase)"/>
    <property type="match status" value="1"/>
</dbReference>
<keyword evidence="5" id="KW-0349">Heme</keyword>
<evidence type="ECO:0000256" key="7">
    <source>
        <dbReference type="ARBA" id="ARBA00022692"/>
    </source>
</evidence>
<dbReference type="PROSITE" id="PS51002">
    <property type="entry name" value="CYTB_NTER"/>
    <property type="match status" value="1"/>
</dbReference>
<accession>A0A183B4I8</accession>
<keyword evidence="14" id="KW-0496">Mitochondrion</keyword>
<comment type="subcellular location">
    <subcellularLocation>
        <location evidence="2">Mitochondrion inner membrane</location>
        <topology evidence="2">Multi-pass membrane protein</topology>
    </subcellularLocation>
</comment>
<evidence type="ECO:0000256" key="9">
    <source>
        <dbReference type="ARBA" id="ARBA00022792"/>
    </source>
</evidence>
<keyword evidence="13" id="KW-0830">Ubiquinone</keyword>
<evidence type="ECO:0000256" key="16">
    <source>
        <dbReference type="ARBA" id="ARBA00029812"/>
    </source>
</evidence>
<comment type="function">
    <text evidence="1">Component of the ubiquinol-cytochrome c reductase complex (complex III or cytochrome b-c1 complex) that is part of the mitochondrial respiratory chain. The b-c1 complex mediates electron transfer from ubiquinol to cytochrome c. Contributes to the generation of a proton gradient across the mitochondrial membrane that is then used for ATP synthesis.</text>
</comment>
<evidence type="ECO:0000256" key="5">
    <source>
        <dbReference type="ARBA" id="ARBA00022617"/>
    </source>
</evidence>
<dbReference type="Pfam" id="PF06235">
    <property type="entry name" value="NAD4L"/>
    <property type="match status" value="1"/>
</dbReference>
<evidence type="ECO:0000256" key="8">
    <source>
        <dbReference type="ARBA" id="ARBA00022723"/>
    </source>
</evidence>
<keyword evidence="7 20" id="KW-0812">Transmembrane</keyword>
<evidence type="ECO:0000256" key="17">
    <source>
        <dbReference type="ARBA" id="ARBA00031681"/>
    </source>
</evidence>
<dbReference type="PANTHER" id="PTHR19271">
    <property type="entry name" value="CYTOCHROME B"/>
    <property type="match status" value="1"/>
</dbReference>
<dbReference type="PROSITE" id="PS51003">
    <property type="entry name" value="CYTB_CTER"/>
    <property type="match status" value="1"/>
</dbReference>
<feature type="transmembrane region" description="Helical" evidence="20">
    <location>
        <begin position="113"/>
        <end position="134"/>
    </location>
</feature>
<dbReference type="GO" id="GO:0008121">
    <property type="term" value="F:quinol-cytochrome-c reductase activity"/>
    <property type="evidence" value="ECO:0007669"/>
    <property type="project" value="TreeGrafter"/>
</dbReference>
<evidence type="ECO:0000256" key="18">
    <source>
        <dbReference type="ARBA" id="ARBA00032600"/>
    </source>
</evidence>
<dbReference type="GO" id="GO:0046872">
    <property type="term" value="F:metal ion binding"/>
    <property type="evidence" value="ECO:0007669"/>
    <property type="project" value="UniProtKB-KW"/>
</dbReference>
<dbReference type="GO" id="GO:0005743">
    <property type="term" value="C:mitochondrial inner membrane"/>
    <property type="evidence" value="ECO:0007669"/>
    <property type="project" value="UniProtKB-SubCell"/>
</dbReference>
<dbReference type="InterPro" id="IPR027387">
    <property type="entry name" value="Cytb/b6-like_sf"/>
</dbReference>
<evidence type="ECO:0000256" key="19">
    <source>
        <dbReference type="ARBA" id="ARBA00032818"/>
    </source>
</evidence>
<dbReference type="Gene3D" id="1.20.810.10">
    <property type="entry name" value="Cytochrome Bc1 Complex, Chain C"/>
    <property type="match status" value="1"/>
</dbReference>
<feature type="transmembrane region" description="Helical" evidence="20">
    <location>
        <begin position="21"/>
        <end position="41"/>
    </location>
</feature>
<evidence type="ECO:0000313" key="23">
    <source>
        <dbReference type="WBParaSite" id="ECPE_0001416301-mRNA-1"/>
    </source>
</evidence>
<dbReference type="SUPFAM" id="SSF81342">
    <property type="entry name" value="Transmembrane di-heme cytochromes"/>
    <property type="match status" value="1"/>
</dbReference>
<feature type="domain" description="Cytochrome b/b6 N-terminal region profile" evidence="21">
    <location>
        <begin position="1"/>
        <end position="91"/>
    </location>
</feature>
<evidence type="ECO:0000256" key="11">
    <source>
        <dbReference type="ARBA" id="ARBA00022989"/>
    </source>
</evidence>
<dbReference type="Pfam" id="PF13631">
    <property type="entry name" value="Cytochrom_B_N_2"/>
    <property type="match status" value="1"/>
</dbReference>
<evidence type="ECO:0000259" key="21">
    <source>
        <dbReference type="PROSITE" id="PS51002"/>
    </source>
</evidence>
<evidence type="ECO:0000256" key="6">
    <source>
        <dbReference type="ARBA" id="ARBA00022660"/>
    </source>
</evidence>
<keyword evidence="12" id="KW-0408">Iron</keyword>
<protein>
    <recommendedName>
        <fullName evidence="3">Cytochrome b</fullName>
    </recommendedName>
    <alternativeName>
        <fullName evidence="17">Complex III subunit 3</fullName>
    </alternativeName>
    <alternativeName>
        <fullName evidence="18">Complex III subunit III</fullName>
    </alternativeName>
    <alternativeName>
        <fullName evidence="16">Cytochrome b-c1 complex subunit 3</fullName>
    </alternativeName>
    <alternativeName>
        <fullName evidence="19">Ubiquinol-cytochrome-c reductase complex cytochrome b subunit</fullName>
    </alternativeName>
</protein>
<evidence type="ECO:0000256" key="4">
    <source>
        <dbReference type="ARBA" id="ARBA00022448"/>
    </source>
</evidence>
<keyword evidence="6" id="KW-0679">Respiratory chain</keyword>
<keyword evidence="15 20" id="KW-0472">Membrane</keyword>
<dbReference type="InterPro" id="IPR005797">
    <property type="entry name" value="Cyt_b/b6_N"/>
</dbReference>
<dbReference type="InterPro" id="IPR036150">
    <property type="entry name" value="Cyt_b/b6_C_sf"/>
</dbReference>
<evidence type="ECO:0000256" key="20">
    <source>
        <dbReference type="SAM" id="Phobius"/>
    </source>
</evidence>
<evidence type="ECO:0000256" key="14">
    <source>
        <dbReference type="ARBA" id="ARBA00023128"/>
    </source>
</evidence>
<feature type="transmembrane region" description="Helical" evidence="20">
    <location>
        <begin position="61"/>
        <end position="82"/>
    </location>
</feature>
<evidence type="ECO:0000256" key="10">
    <source>
        <dbReference type="ARBA" id="ARBA00022982"/>
    </source>
</evidence>
<evidence type="ECO:0000256" key="2">
    <source>
        <dbReference type="ARBA" id="ARBA00004448"/>
    </source>
</evidence>
<proteinExistence type="predicted"/>
<dbReference type="WBParaSite" id="ECPE_0001416301-mRNA-1">
    <property type="protein sequence ID" value="ECPE_0001416301-mRNA-1"/>
    <property type="gene ID" value="ECPE_0001416301"/>
</dbReference>
<keyword evidence="8" id="KW-0479">Metal-binding</keyword>
<reference evidence="23" key="1">
    <citation type="submission" date="2016-06" db="UniProtKB">
        <authorList>
            <consortium name="WormBaseParasite"/>
        </authorList>
    </citation>
    <scope>IDENTIFICATION</scope>
</reference>
<dbReference type="InterPro" id="IPR009356">
    <property type="entry name" value="NAD_DH_su4L"/>
</dbReference>
<evidence type="ECO:0000256" key="12">
    <source>
        <dbReference type="ARBA" id="ARBA00023004"/>
    </source>
</evidence>
<organism evidence="23">
    <name type="scientific">Echinostoma caproni</name>
    <dbReference type="NCBI Taxonomy" id="27848"/>
    <lineage>
        <taxon>Eukaryota</taxon>
        <taxon>Metazoa</taxon>
        <taxon>Spiralia</taxon>
        <taxon>Lophotrochozoa</taxon>
        <taxon>Platyhelminthes</taxon>
        <taxon>Trematoda</taxon>
        <taxon>Digenea</taxon>
        <taxon>Plagiorchiida</taxon>
        <taxon>Echinostomata</taxon>
        <taxon>Echinostomatoidea</taxon>
        <taxon>Echinostomatidae</taxon>
        <taxon>Echinostoma</taxon>
    </lineage>
</organism>
<dbReference type="GO" id="GO:0006122">
    <property type="term" value="P:mitochondrial electron transport, ubiquinol to cytochrome c"/>
    <property type="evidence" value="ECO:0007669"/>
    <property type="project" value="TreeGrafter"/>
</dbReference>
<keyword evidence="11 20" id="KW-1133">Transmembrane helix</keyword>
<evidence type="ECO:0000256" key="3">
    <source>
        <dbReference type="ARBA" id="ARBA00013531"/>
    </source>
</evidence>
<sequence>LYLLMMAEAFLGYILPWHQMSYWAATVLTSILNSIPLVGGYLYKFVVGGFSVTNVTLVRVFSAHVCLAFVILGLSVVHLFYLHKSGSKNPLFVSGGYGDVVLFHSFFTNKDGFVLMVLLFLVCGFLLCCPDLVLDVERYIQADPLVTPVSIKPDYSLGRQLIFWFGVSNFILLSYLGACHPEVPFIRIILFLYVGSLIVLFGFFMSLTRLLKCLIVVEKFKVLLLLFCLLSQ</sequence>
<dbReference type="InterPro" id="IPR005798">
    <property type="entry name" value="Cyt_b/b6_C"/>
</dbReference>
<keyword evidence="4" id="KW-0813">Transport</keyword>
<evidence type="ECO:0000256" key="13">
    <source>
        <dbReference type="ARBA" id="ARBA00023075"/>
    </source>
</evidence>